<name>A0A251WWC5_9RHOB</name>
<dbReference type="Gene3D" id="1.20.1250.20">
    <property type="entry name" value="MFS general substrate transporter like domains"/>
    <property type="match status" value="1"/>
</dbReference>
<reference evidence="9 10" key="1">
    <citation type="submission" date="2016-12" db="EMBL/GenBank/DDBJ databases">
        <title>The draft genome sequence of HSLHS2.</title>
        <authorList>
            <person name="Hu D."/>
            <person name="Wang L."/>
            <person name="Shao Z."/>
        </authorList>
    </citation>
    <scope>NUCLEOTIDE SEQUENCE [LARGE SCALE GENOMIC DNA]</scope>
    <source>
        <strain evidence="9">MCCC 1A06712</strain>
    </source>
</reference>
<dbReference type="RefSeq" id="WP_086452046.1">
    <property type="nucleotide sequence ID" value="NZ_MSPP01000004.1"/>
</dbReference>
<proteinExistence type="predicted"/>
<evidence type="ECO:0000313" key="10">
    <source>
        <dbReference type="Proteomes" id="UP000194664"/>
    </source>
</evidence>
<dbReference type="OrthoDB" id="9812221at2"/>
<dbReference type="GO" id="GO:0005886">
    <property type="term" value="C:plasma membrane"/>
    <property type="evidence" value="ECO:0007669"/>
    <property type="project" value="UniProtKB-SubCell"/>
</dbReference>
<evidence type="ECO:0000256" key="2">
    <source>
        <dbReference type="ARBA" id="ARBA00022448"/>
    </source>
</evidence>
<feature type="transmembrane region" description="Helical" evidence="7">
    <location>
        <begin position="236"/>
        <end position="253"/>
    </location>
</feature>
<dbReference type="InterPro" id="IPR011701">
    <property type="entry name" value="MFS"/>
</dbReference>
<keyword evidence="2" id="KW-0813">Transport</keyword>
<evidence type="ECO:0000259" key="8">
    <source>
        <dbReference type="PROSITE" id="PS50850"/>
    </source>
</evidence>
<feature type="transmembrane region" description="Helical" evidence="7">
    <location>
        <begin position="405"/>
        <end position="425"/>
    </location>
</feature>
<protein>
    <submittedName>
        <fullName evidence="9">MFS transporter</fullName>
    </submittedName>
</protein>
<sequence>MTDIPAPTTTTHEGSTRLIIGSIGILLLLAALDQTIVSTALPTIVADLGGLEHLSWVVTAYMLASTIVAPLYGKIGDLYGRRNTVFVSVGLFLLGSALCGLATSMTFLILARALQGLGGGGLFVLALSVIGDVIPPRERGKVQGIFAAVFSMSSVIGPLIGGWFVEAFSWHWIFYINLPFGILAVIGFASAFKPTGKRTKHAIDWWGAATLSVTLATLTLATSLGGSTIAWDSPQFFGLIAIAAIALIAFILIERRAQEPIIPLHLFKMNVFWTTSVISFIVGAAMFGSVTFLPIYLQIALGVTPTVSGLMLIPMTFGILIASTASGRIMGNTGKYRILPIFGALFIVVGMTLLTTIDQTTPTLTFSIYLAIFGMGMGTTFPVLTTAVQNAVPRETLGTATAAGLMFRQVGGSLAVAAFGALFAARLASSLGTEVNIGGEIGPQMLKGLPAEAQDMIAGAVVHAIHPVFWCAAGLGVLALLISLILREVPLKAHNH</sequence>
<evidence type="ECO:0000256" key="6">
    <source>
        <dbReference type="ARBA" id="ARBA00023136"/>
    </source>
</evidence>
<dbReference type="CDD" id="cd17502">
    <property type="entry name" value="MFS_Azr1_MDR_like"/>
    <property type="match status" value="1"/>
</dbReference>
<feature type="transmembrane region" description="Helical" evidence="7">
    <location>
        <begin position="464"/>
        <end position="486"/>
    </location>
</feature>
<feature type="transmembrane region" description="Helical" evidence="7">
    <location>
        <begin position="338"/>
        <end position="357"/>
    </location>
</feature>
<evidence type="ECO:0000256" key="1">
    <source>
        <dbReference type="ARBA" id="ARBA00004651"/>
    </source>
</evidence>
<feature type="transmembrane region" description="Helical" evidence="7">
    <location>
        <begin position="363"/>
        <end position="384"/>
    </location>
</feature>
<feature type="transmembrane region" description="Helical" evidence="7">
    <location>
        <begin position="18"/>
        <end position="41"/>
    </location>
</feature>
<dbReference type="InterPro" id="IPR004638">
    <property type="entry name" value="EmrB-like"/>
</dbReference>
<feature type="domain" description="Major facilitator superfamily (MFS) profile" evidence="8">
    <location>
        <begin position="19"/>
        <end position="491"/>
    </location>
</feature>
<feature type="transmembrane region" description="Helical" evidence="7">
    <location>
        <begin position="85"/>
        <end position="110"/>
    </location>
</feature>
<dbReference type="Proteomes" id="UP000194664">
    <property type="component" value="Unassembled WGS sequence"/>
</dbReference>
<evidence type="ECO:0000313" key="9">
    <source>
        <dbReference type="EMBL" id="OUD08780.1"/>
    </source>
</evidence>
<feature type="transmembrane region" description="Helical" evidence="7">
    <location>
        <begin position="203"/>
        <end position="224"/>
    </location>
</feature>
<keyword evidence="3" id="KW-1003">Cell membrane</keyword>
<feature type="transmembrane region" description="Helical" evidence="7">
    <location>
        <begin position="116"/>
        <end position="134"/>
    </location>
</feature>
<feature type="transmembrane region" description="Helical" evidence="7">
    <location>
        <begin position="273"/>
        <end position="297"/>
    </location>
</feature>
<dbReference type="FunFam" id="1.20.1720.10:FF:000004">
    <property type="entry name" value="EmrB/QacA family drug resistance transporter"/>
    <property type="match status" value="1"/>
</dbReference>
<feature type="transmembrane region" description="Helical" evidence="7">
    <location>
        <begin position="303"/>
        <end position="326"/>
    </location>
</feature>
<feature type="transmembrane region" description="Helical" evidence="7">
    <location>
        <begin position="146"/>
        <end position="165"/>
    </location>
</feature>
<evidence type="ECO:0000256" key="3">
    <source>
        <dbReference type="ARBA" id="ARBA00022475"/>
    </source>
</evidence>
<keyword evidence="4 7" id="KW-0812">Transmembrane</keyword>
<dbReference type="PROSITE" id="PS50850">
    <property type="entry name" value="MFS"/>
    <property type="match status" value="1"/>
</dbReference>
<dbReference type="PRINTS" id="PR01036">
    <property type="entry name" value="TCRTETB"/>
</dbReference>
<keyword evidence="6 7" id="KW-0472">Membrane</keyword>
<dbReference type="Pfam" id="PF07690">
    <property type="entry name" value="MFS_1"/>
    <property type="match status" value="1"/>
</dbReference>
<feature type="transmembrane region" description="Helical" evidence="7">
    <location>
        <begin position="53"/>
        <end position="73"/>
    </location>
</feature>
<gene>
    <name evidence="9" type="ORF">BVC71_12715</name>
</gene>
<dbReference type="NCBIfam" id="TIGR00711">
    <property type="entry name" value="efflux_EmrB"/>
    <property type="match status" value="1"/>
</dbReference>
<feature type="transmembrane region" description="Helical" evidence="7">
    <location>
        <begin position="171"/>
        <end position="191"/>
    </location>
</feature>
<dbReference type="PANTHER" id="PTHR23501">
    <property type="entry name" value="MAJOR FACILITATOR SUPERFAMILY"/>
    <property type="match status" value="1"/>
</dbReference>
<comment type="subcellular location">
    <subcellularLocation>
        <location evidence="1">Cell membrane</location>
        <topology evidence="1">Multi-pass membrane protein</topology>
    </subcellularLocation>
</comment>
<evidence type="ECO:0000256" key="4">
    <source>
        <dbReference type="ARBA" id="ARBA00022692"/>
    </source>
</evidence>
<evidence type="ECO:0000256" key="7">
    <source>
        <dbReference type="SAM" id="Phobius"/>
    </source>
</evidence>
<keyword evidence="10" id="KW-1185">Reference proteome</keyword>
<dbReference type="EMBL" id="MSPP01000004">
    <property type="protein sequence ID" value="OUD08780.1"/>
    <property type="molecule type" value="Genomic_DNA"/>
</dbReference>
<dbReference type="InterPro" id="IPR020846">
    <property type="entry name" value="MFS_dom"/>
</dbReference>
<accession>A0A251WWC5</accession>
<dbReference type="InterPro" id="IPR036259">
    <property type="entry name" value="MFS_trans_sf"/>
</dbReference>
<dbReference type="AlphaFoldDB" id="A0A251WWC5"/>
<dbReference type="PANTHER" id="PTHR23501:SF197">
    <property type="entry name" value="COMD"/>
    <property type="match status" value="1"/>
</dbReference>
<dbReference type="SUPFAM" id="SSF103473">
    <property type="entry name" value="MFS general substrate transporter"/>
    <property type="match status" value="1"/>
</dbReference>
<comment type="caution">
    <text evidence="9">The sequence shown here is derived from an EMBL/GenBank/DDBJ whole genome shotgun (WGS) entry which is preliminary data.</text>
</comment>
<dbReference type="GO" id="GO:0022857">
    <property type="term" value="F:transmembrane transporter activity"/>
    <property type="evidence" value="ECO:0007669"/>
    <property type="project" value="InterPro"/>
</dbReference>
<organism evidence="9 10">
    <name type="scientific">Marivivens niveibacter</name>
    <dbReference type="NCBI Taxonomy" id="1930667"/>
    <lineage>
        <taxon>Bacteria</taxon>
        <taxon>Pseudomonadati</taxon>
        <taxon>Pseudomonadota</taxon>
        <taxon>Alphaproteobacteria</taxon>
        <taxon>Rhodobacterales</taxon>
        <taxon>Paracoccaceae</taxon>
        <taxon>Marivivens group</taxon>
        <taxon>Marivivens</taxon>
    </lineage>
</organism>
<keyword evidence="5 7" id="KW-1133">Transmembrane helix</keyword>
<evidence type="ECO:0000256" key="5">
    <source>
        <dbReference type="ARBA" id="ARBA00022989"/>
    </source>
</evidence>
<dbReference type="Gene3D" id="1.20.1720.10">
    <property type="entry name" value="Multidrug resistance protein D"/>
    <property type="match status" value="1"/>
</dbReference>